<sequence length="68" mass="7671">MDSPYKFQNNTTAEHMFVYFFILVFLLVCFAGINAPLVNLPVPRSRVIVSYPRLVLLVLLFGKLPGAV</sequence>
<dbReference type="AlphaFoldDB" id="A0A6B0TR58"/>
<evidence type="ECO:0000256" key="1">
    <source>
        <dbReference type="SAM" id="Phobius"/>
    </source>
</evidence>
<organism evidence="2">
    <name type="scientific">Ixodes ricinus</name>
    <name type="common">Common tick</name>
    <name type="synonym">Acarus ricinus</name>
    <dbReference type="NCBI Taxonomy" id="34613"/>
    <lineage>
        <taxon>Eukaryota</taxon>
        <taxon>Metazoa</taxon>
        <taxon>Ecdysozoa</taxon>
        <taxon>Arthropoda</taxon>
        <taxon>Chelicerata</taxon>
        <taxon>Arachnida</taxon>
        <taxon>Acari</taxon>
        <taxon>Parasitiformes</taxon>
        <taxon>Ixodida</taxon>
        <taxon>Ixodoidea</taxon>
        <taxon>Ixodidae</taxon>
        <taxon>Ixodinae</taxon>
        <taxon>Ixodes</taxon>
    </lineage>
</organism>
<protein>
    <submittedName>
        <fullName evidence="2">Uncharacterized protein</fullName>
    </submittedName>
</protein>
<reference evidence="2" key="1">
    <citation type="submission" date="2019-12" db="EMBL/GenBank/DDBJ databases">
        <title>An insight into the sialome of adult female Ixodes ricinus ticks feeding for 6 days.</title>
        <authorList>
            <person name="Perner J."/>
            <person name="Ribeiro J.M.C."/>
        </authorList>
    </citation>
    <scope>NUCLEOTIDE SEQUENCE</scope>
    <source>
        <strain evidence="2">Semi-engorged</strain>
        <tissue evidence="2">Salivary glands</tissue>
    </source>
</reference>
<keyword evidence="1" id="KW-1133">Transmembrane helix</keyword>
<dbReference type="EMBL" id="GIFC01000309">
    <property type="protein sequence ID" value="MXU82392.1"/>
    <property type="molecule type" value="Transcribed_RNA"/>
</dbReference>
<keyword evidence="1" id="KW-0472">Membrane</keyword>
<keyword evidence="1" id="KW-0812">Transmembrane</keyword>
<proteinExistence type="predicted"/>
<accession>A0A6B0TR58</accession>
<name>A0A6B0TR58_IXORI</name>
<evidence type="ECO:0000313" key="2">
    <source>
        <dbReference type="EMBL" id="MXU82392.1"/>
    </source>
</evidence>
<feature type="transmembrane region" description="Helical" evidence="1">
    <location>
        <begin position="16"/>
        <end position="35"/>
    </location>
</feature>